<organism evidence="3 4">
    <name type="scientific">Neiella marina</name>
    <dbReference type="NCBI Taxonomy" id="508461"/>
    <lineage>
        <taxon>Bacteria</taxon>
        <taxon>Pseudomonadati</taxon>
        <taxon>Pseudomonadota</taxon>
        <taxon>Gammaproteobacteria</taxon>
        <taxon>Alteromonadales</taxon>
        <taxon>Echinimonadaceae</taxon>
        <taxon>Neiella</taxon>
    </lineage>
</organism>
<evidence type="ECO:0000259" key="2">
    <source>
        <dbReference type="SMART" id="SM00922"/>
    </source>
</evidence>
<dbReference type="InterPro" id="IPR034593">
    <property type="entry name" value="DgoD-like"/>
</dbReference>
<dbReference type="InterPro" id="IPR029017">
    <property type="entry name" value="Enolase-like_N"/>
</dbReference>
<sequence>MKITDIKPYAFWLGYRNVCLVKVETDCGIYGWGESGLSGRELAVVGAIDHFKQFLIGKSALNIGALWQEMYRGQYFEGGRVLAAAISAIDIALHDACGKHFGVPVYQLLGGKQRHHIPVFATSILPYGQAMIDELVAMKEQGWQVLRTTTGIHGNGESSTEFEPRQSIAEAAHWLTKAREALGPEIVLGVDYHHRLSVAETISFCQRMPSGTLDFLEEPIRDESPASYQSLRQRIDVPLAIGEEFASKWDFSPYVESVLTDFGRVDVCNAGGLTEAMKIAALCETRYIDMMPHNPLSPICSAASIHYCAAIPNLAWLEWPPYDGDMSDYDRVFTERPMLTDQHVLEVPERPGLGIDVNEAELQGQRFKYWEAPRMHKPDGSYTNS</sequence>
<dbReference type="PROSITE" id="PS00908">
    <property type="entry name" value="MR_MLE_1"/>
    <property type="match status" value="1"/>
</dbReference>
<dbReference type="InterPro" id="IPR013341">
    <property type="entry name" value="Mandelate_racemase_N_dom"/>
</dbReference>
<dbReference type="OrthoDB" id="103536at2"/>
<dbReference type="CDD" id="cd03316">
    <property type="entry name" value="MR_like"/>
    <property type="match status" value="1"/>
</dbReference>
<evidence type="ECO:0000313" key="3">
    <source>
        <dbReference type="EMBL" id="GGA79353.1"/>
    </source>
</evidence>
<dbReference type="EMBL" id="BMDX01000010">
    <property type="protein sequence ID" value="GGA79353.1"/>
    <property type="molecule type" value="Genomic_DNA"/>
</dbReference>
<dbReference type="PANTHER" id="PTHR48080">
    <property type="entry name" value="D-GALACTONATE DEHYDRATASE-RELATED"/>
    <property type="match status" value="1"/>
</dbReference>
<proteinExistence type="predicted"/>
<dbReference type="SMART" id="SM00922">
    <property type="entry name" value="MR_MLE"/>
    <property type="match status" value="1"/>
</dbReference>
<name>A0A8J2XPE0_9GAMM</name>
<dbReference type="PANTHER" id="PTHR48080:SF2">
    <property type="entry name" value="D-GALACTONATE DEHYDRATASE"/>
    <property type="match status" value="1"/>
</dbReference>
<evidence type="ECO:0000313" key="4">
    <source>
        <dbReference type="Proteomes" id="UP000619743"/>
    </source>
</evidence>
<dbReference type="Gene3D" id="3.30.390.10">
    <property type="entry name" value="Enolase-like, N-terminal domain"/>
    <property type="match status" value="1"/>
</dbReference>
<protein>
    <submittedName>
        <fullName evidence="3">D-mannonate dehydratase CC0532</fullName>
    </submittedName>
</protein>
<dbReference type="InterPro" id="IPR029065">
    <property type="entry name" value="Enolase_C-like"/>
</dbReference>
<gene>
    <name evidence="3" type="ORF">GCM10011369_21610</name>
</gene>
<evidence type="ECO:0000256" key="1">
    <source>
        <dbReference type="ARBA" id="ARBA00023239"/>
    </source>
</evidence>
<dbReference type="SUPFAM" id="SSF54826">
    <property type="entry name" value="Enolase N-terminal domain-like"/>
    <property type="match status" value="1"/>
</dbReference>
<accession>A0A8J2XPE0</accession>
<dbReference type="InterPro" id="IPR036849">
    <property type="entry name" value="Enolase-like_C_sf"/>
</dbReference>
<dbReference type="Pfam" id="PF13378">
    <property type="entry name" value="MR_MLE_C"/>
    <property type="match status" value="1"/>
</dbReference>
<dbReference type="AlphaFoldDB" id="A0A8J2XPE0"/>
<dbReference type="Gene3D" id="3.20.20.120">
    <property type="entry name" value="Enolase-like C-terminal domain"/>
    <property type="match status" value="1"/>
</dbReference>
<comment type="caution">
    <text evidence="3">The sequence shown here is derived from an EMBL/GenBank/DDBJ whole genome shotgun (WGS) entry which is preliminary data.</text>
</comment>
<keyword evidence="1" id="KW-0456">Lyase</keyword>
<dbReference type="SFLD" id="SFLDS00001">
    <property type="entry name" value="Enolase"/>
    <property type="match status" value="1"/>
</dbReference>
<dbReference type="GO" id="GO:0016829">
    <property type="term" value="F:lyase activity"/>
    <property type="evidence" value="ECO:0007669"/>
    <property type="project" value="UniProtKB-KW"/>
</dbReference>
<dbReference type="SFLD" id="SFLDG00179">
    <property type="entry name" value="mandelate_racemase"/>
    <property type="match status" value="1"/>
</dbReference>
<dbReference type="SUPFAM" id="SSF51604">
    <property type="entry name" value="Enolase C-terminal domain-like"/>
    <property type="match status" value="1"/>
</dbReference>
<reference evidence="4" key="1">
    <citation type="journal article" date="2019" name="Int. J. Syst. Evol. Microbiol.">
        <title>The Global Catalogue of Microorganisms (GCM) 10K type strain sequencing project: providing services to taxonomists for standard genome sequencing and annotation.</title>
        <authorList>
            <consortium name="The Broad Institute Genomics Platform"/>
            <consortium name="The Broad Institute Genome Sequencing Center for Infectious Disease"/>
            <person name="Wu L."/>
            <person name="Ma J."/>
        </authorList>
    </citation>
    <scope>NUCLEOTIDE SEQUENCE [LARGE SCALE GENOMIC DNA]</scope>
    <source>
        <strain evidence="4">CGMCC 1.10130</strain>
    </source>
</reference>
<feature type="domain" description="Mandelate racemase/muconate lactonizing enzyme C-terminal" evidence="2">
    <location>
        <begin position="128"/>
        <end position="238"/>
    </location>
</feature>
<dbReference type="RefSeq" id="WP_087505832.1">
    <property type="nucleotide sequence ID" value="NZ_BMDX01000010.1"/>
</dbReference>
<keyword evidence="4" id="KW-1185">Reference proteome</keyword>
<dbReference type="InterPro" id="IPR018110">
    <property type="entry name" value="Mandel_Rmase/mucon_lact_enz_CS"/>
</dbReference>
<dbReference type="Proteomes" id="UP000619743">
    <property type="component" value="Unassembled WGS sequence"/>
</dbReference>
<dbReference type="Pfam" id="PF02746">
    <property type="entry name" value="MR_MLE_N"/>
    <property type="match status" value="1"/>
</dbReference>
<dbReference type="GO" id="GO:0009063">
    <property type="term" value="P:amino acid catabolic process"/>
    <property type="evidence" value="ECO:0007669"/>
    <property type="project" value="InterPro"/>
</dbReference>
<dbReference type="InterPro" id="IPR013342">
    <property type="entry name" value="Mandelate_racemase_C"/>
</dbReference>